<sequence length="85" mass="9465">MWADNETEKDFLNFSGVADTVAEIIVQARGRPISIGVSGSWGIGKSSMIKLTQASLANRERKEGEKDFVFVEFNACGTHCRRSRR</sequence>
<feature type="domain" description="KAP NTPase" evidence="1">
    <location>
        <begin position="15"/>
        <end position="76"/>
    </location>
</feature>
<dbReference type="EMBL" id="SMBH01000026">
    <property type="protein sequence ID" value="TCU08683.1"/>
    <property type="molecule type" value="Genomic_DNA"/>
</dbReference>
<dbReference type="Pfam" id="PF07693">
    <property type="entry name" value="KAP_NTPase"/>
    <property type="match status" value="1"/>
</dbReference>
<evidence type="ECO:0000313" key="3">
    <source>
        <dbReference type="Proteomes" id="UP000294576"/>
    </source>
</evidence>
<organism evidence="2 3">
    <name type="scientific">Rhizobium sullae</name>
    <name type="common">Rhizobium hedysari</name>
    <dbReference type="NCBI Taxonomy" id="50338"/>
    <lineage>
        <taxon>Bacteria</taxon>
        <taxon>Pseudomonadati</taxon>
        <taxon>Pseudomonadota</taxon>
        <taxon>Alphaproteobacteria</taxon>
        <taxon>Hyphomicrobiales</taxon>
        <taxon>Rhizobiaceae</taxon>
        <taxon>Rhizobium/Agrobacterium group</taxon>
        <taxon>Rhizobium</taxon>
    </lineage>
</organism>
<dbReference type="Proteomes" id="UP000294576">
    <property type="component" value="Unassembled WGS sequence"/>
</dbReference>
<evidence type="ECO:0000259" key="1">
    <source>
        <dbReference type="Pfam" id="PF07693"/>
    </source>
</evidence>
<dbReference type="AlphaFoldDB" id="A0A4V2V802"/>
<dbReference type="InterPro" id="IPR011646">
    <property type="entry name" value="KAP_P-loop"/>
</dbReference>
<protein>
    <submittedName>
        <fullName evidence="2">KAP-like P-loop domain-containing protein</fullName>
    </submittedName>
</protein>
<dbReference type="RefSeq" id="WP_244564784.1">
    <property type="nucleotide sequence ID" value="NZ_FWER01000083.1"/>
</dbReference>
<comment type="caution">
    <text evidence="2">The sequence shown here is derived from an EMBL/GenBank/DDBJ whole genome shotgun (WGS) entry which is preliminary data.</text>
</comment>
<gene>
    <name evidence="2" type="ORF">EV132_12671</name>
</gene>
<proteinExistence type="predicted"/>
<evidence type="ECO:0000313" key="2">
    <source>
        <dbReference type="EMBL" id="TCU08683.1"/>
    </source>
</evidence>
<reference evidence="2 3" key="1">
    <citation type="submission" date="2019-03" db="EMBL/GenBank/DDBJ databases">
        <title>Genomic Encyclopedia of Type Strains, Phase IV (KMG-V): Genome sequencing to study the core and pangenomes of soil and plant-associated prokaryotes.</title>
        <authorList>
            <person name="Whitman W."/>
        </authorList>
    </citation>
    <scope>NUCLEOTIDE SEQUENCE [LARGE SCALE GENOMIC DNA]</scope>
    <source>
        <strain evidence="2 3">Hc14</strain>
    </source>
</reference>
<name>A0A4V2V802_RHISU</name>
<accession>A0A4V2V802</accession>